<feature type="domain" description="Penicillin-binding protein transpeptidase" evidence="2">
    <location>
        <begin position="39"/>
        <end position="244"/>
    </location>
</feature>
<sequence length="260" mass="28929">MQRILCLVLLLLSSQALALDWRDSPAVSAEFARAGMPGTFVLYEIGSGQLLGHNRLRAQTRYIPASTFKIGNSLIGLATGAVSSVDEVFPYDGKPRFLKSWERDMGLREAIKVSNLPVYQELARRIGLQRMRRQVEALGYGNGQVGTEVDQFWLKGPLTISAVEQARFLARLAQDQLPLPPAIQAQVREISRLEQGANWTLYGKTGWATAQDSNIGWWVGWLEQDDKLYSFALNIPMTDLRDAGKRIELGKASLRALGLL</sequence>
<dbReference type="AlphaFoldDB" id="A0A1I5R6Y6"/>
<proteinExistence type="predicted"/>
<evidence type="ECO:0000313" key="3">
    <source>
        <dbReference type="EMBL" id="SFP54235.1"/>
    </source>
</evidence>
<feature type="signal peptide" evidence="1">
    <location>
        <begin position="1"/>
        <end position="18"/>
    </location>
</feature>
<evidence type="ECO:0000256" key="1">
    <source>
        <dbReference type="SAM" id="SignalP"/>
    </source>
</evidence>
<dbReference type="OrthoDB" id="9762883at2"/>
<dbReference type="Pfam" id="PF00905">
    <property type="entry name" value="Transpeptidase"/>
    <property type="match status" value="1"/>
</dbReference>
<evidence type="ECO:0000313" key="4">
    <source>
        <dbReference type="Proteomes" id="UP000198784"/>
    </source>
</evidence>
<feature type="chain" id="PRO_5011573039" evidence="1">
    <location>
        <begin position="19"/>
        <end position="260"/>
    </location>
</feature>
<dbReference type="NCBIfam" id="NF012161">
    <property type="entry name" value="bla_class_D_main"/>
    <property type="match status" value="1"/>
</dbReference>
<dbReference type="InterPro" id="IPR001460">
    <property type="entry name" value="PCN-bd_Tpept"/>
</dbReference>
<accession>A0A1I5R6Y6</accession>
<organism evidence="3 4">
    <name type="scientific">Pseudomonas borbori</name>
    <dbReference type="NCBI Taxonomy" id="289003"/>
    <lineage>
        <taxon>Bacteria</taxon>
        <taxon>Pseudomonadati</taxon>
        <taxon>Pseudomonadota</taxon>
        <taxon>Gammaproteobacteria</taxon>
        <taxon>Pseudomonadales</taxon>
        <taxon>Pseudomonadaceae</taxon>
        <taxon>Pseudomonas</taxon>
    </lineage>
</organism>
<keyword evidence="1" id="KW-0732">Signal</keyword>
<dbReference type="Proteomes" id="UP000198784">
    <property type="component" value="Unassembled WGS sequence"/>
</dbReference>
<name>A0A1I5R6Y6_9PSED</name>
<dbReference type="InterPro" id="IPR012338">
    <property type="entry name" value="Beta-lactam/transpept-like"/>
</dbReference>
<protein>
    <submittedName>
        <fullName evidence="3">Beta-lactamase class D</fullName>
    </submittedName>
</protein>
<evidence type="ECO:0000259" key="2">
    <source>
        <dbReference type="Pfam" id="PF00905"/>
    </source>
</evidence>
<dbReference type="Gene3D" id="3.40.710.10">
    <property type="entry name" value="DD-peptidase/beta-lactamase superfamily"/>
    <property type="match status" value="1"/>
</dbReference>
<dbReference type="GO" id="GO:0008658">
    <property type="term" value="F:penicillin binding"/>
    <property type="evidence" value="ECO:0007669"/>
    <property type="project" value="InterPro"/>
</dbReference>
<dbReference type="RefSeq" id="WP_090500893.1">
    <property type="nucleotide sequence ID" value="NZ_FOWX01000012.1"/>
</dbReference>
<gene>
    <name evidence="3" type="ORF">SAMN05216190_112101</name>
</gene>
<reference evidence="4" key="1">
    <citation type="submission" date="2016-10" db="EMBL/GenBank/DDBJ databases">
        <authorList>
            <person name="Varghese N."/>
            <person name="Submissions S."/>
        </authorList>
    </citation>
    <scope>NUCLEOTIDE SEQUENCE [LARGE SCALE GENOMIC DNA]</scope>
    <source>
        <strain evidence="4">DSM 17834</strain>
    </source>
</reference>
<dbReference type="SUPFAM" id="SSF56601">
    <property type="entry name" value="beta-lactamase/transpeptidase-like"/>
    <property type="match status" value="1"/>
</dbReference>
<keyword evidence="4" id="KW-1185">Reference proteome</keyword>
<dbReference type="EMBL" id="FOWX01000012">
    <property type="protein sequence ID" value="SFP54235.1"/>
    <property type="molecule type" value="Genomic_DNA"/>
</dbReference>